<dbReference type="PROSITE" id="PS00330">
    <property type="entry name" value="HEMOLYSIN_CALCIUM"/>
    <property type="match status" value="3"/>
</dbReference>
<dbReference type="PRINTS" id="PR00313">
    <property type="entry name" value="CABNDNGRPT"/>
</dbReference>
<evidence type="ECO:0000256" key="2">
    <source>
        <dbReference type="ARBA" id="ARBA00022525"/>
    </source>
</evidence>
<dbReference type="PROSITE" id="PS51470">
    <property type="entry name" value="FG_GAP"/>
    <property type="match status" value="1"/>
</dbReference>
<keyword evidence="8" id="KW-1185">Reference proteome</keyword>
<dbReference type="PANTHER" id="PTHR38340">
    <property type="entry name" value="S-LAYER PROTEIN"/>
    <property type="match status" value="1"/>
</dbReference>
<organism evidence="7 8">
    <name type="scientific">Floridaenema flaviceps BLCC-F50</name>
    <dbReference type="NCBI Taxonomy" id="3153642"/>
    <lineage>
        <taxon>Bacteria</taxon>
        <taxon>Bacillati</taxon>
        <taxon>Cyanobacteriota</taxon>
        <taxon>Cyanophyceae</taxon>
        <taxon>Oscillatoriophycideae</taxon>
        <taxon>Aerosakkonematales</taxon>
        <taxon>Aerosakkonemataceae</taxon>
        <taxon>Floridanema</taxon>
        <taxon>Floridanema flaviceps</taxon>
    </lineage>
</organism>
<dbReference type="InterPro" id="IPR011049">
    <property type="entry name" value="Serralysin-like_metalloprot_C"/>
</dbReference>
<dbReference type="InterPro" id="IPR013783">
    <property type="entry name" value="Ig-like_fold"/>
</dbReference>
<evidence type="ECO:0000256" key="5">
    <source>
        <dbReference type="ARBA" id="ARBA00023180"/>
    </source>
</evidence>
<evidence type="ECO:0000259" key="6">
    <source>
        <dbReference type="Pfam" id="PF17803"/>
    </source>
</evidence>
<evidence type="ECO:0000256" key="3">
    <source>
        <dbReference type="ARBA" id="ARBA00022729"/>
    </source>
</evidence>
<accession>A0ABV4XKZ8</accession>
<dbReference type="InterPro" id="IPR010221">
    <property type="entry name" value="VCBS_dom"/>
</dbReference>
<proteinExistence type="predicted"/>
<keyword evidence="2" id="KW-0964">Secreted</keyword>
<dbReference type="Gene3D" id="2.150.10.10">
    <property type="entry name" value="Serralysin-like metalloprotease, C-terminal"/>
    <property type="match status" value="4"/>
</dbReference>
<feature type="domain" description="RapA2 cadherin-like" evidence="6">
    <location>
        <begin position="415"/>
        <end position="483"/>
    </location>
</feature>
<dbReference type="Pfam" id="PF01839">
    <property type="entry name" value="FG-GAP"/>
    <property type="match status" value="3"/>
</dbReference>
<sequence length="1036" mass="103524">MATSFPSSFNLSSLDGSNGFVINGINQFDISGYSVSNAGDVNGDGIGDLIIGGYAPNNGAGQSYVVFGKSTGFSASLNLSSLDGSNGFVINGINQFDISGYSVSNAGDVNGDGIGDLIIGGYQANGAAGQSYVVFGKSTGFSASLNLSTLDGSNGFVINGINANDYSGYSVSNAGDVNGDGIADLIIGAPVANGYAGQTYVVFGKNTNPNINPIANPDSITTNEDNAVTFNVLANDSDPNNDPLTITQVNNSALTAGTPITLSSGALLTLNANNTFTYNPNGKFESLTTGQNGSDSFTYTIGDGKGGTATATVNVAIAGVNDLAVITGTTTGNVTEDATTNTATGTLSATDVDSPATFVAQANTNGTYGSFALGTDGAWTYTLDNSRSATNALAAGQTVTDVFSAATADGTAQAITITVAGSNDLAVITGTTTGNVTEDATTNTATGTLSATDVDSPTTFVAQANTNGTYGSFALGTNGAWTYTLGNSRSATNALAAGQTVTDVFTSATADGTTKAVTITLTGNNDAPVAVNDNVTTTDLQPVTFNVLTNDSDVDTGDLLSILSFTNPTSGTVAKNADNTFTYTPTVGFIGNTSFNYTIKDLAGLTSTATVTLNVTAGSNSILGTSGNDNLLGTSRDDVLRGLDGNDTLNGAAGADTLIGGTGNDTYVVDNVGDRIIENPDEGVDLVQSSITYSLASLPNVENLTLIGTAAINGTGNSSDNAITGNSAANVLDGGLGNDTLNGGAGNDTLIGGTGDDVYVVDAGDTVIENAGEGTDLVQSSVTFSIAAIQNVENLTLTGTAAINGTGNALDNVITGNSADNILNGADGNDTLNGGAGNDTLNGGAGGDRMVGGAGNDIYFVNVADFDTVVEALNEGIDTVISSVTYALSSNVENLTLTGTAALEGNGNNLDNVITGNAGNNILTGGAGNDTLIGGAGSDNLSGGGGNDVFVYTSFADRNDIISDFNINQDKLDLRGLNLGANAITSGFLRFNQSGSSTLVQVDLDGIGTASTFSTLVTLNGVNSNNLVLGTNVLVV</sequence>
<dbReference type="Proteomes" id="UP001576784">
    <property type="component" value="Unassembled WGS sequence"/>
</dbReference>
<dbReference type="SUPFAM" id="SSF69318">
    <property type="entry name" value="Integrin alpha N-terminal domain"/>
    <property type="match status" value="1"/>
</dbReference>
<dbReference type="Pfam" id="PF00353">
    <property type="entry name" value="HemolysinCabind"/>
    <property type="match status" value="4"/>
</dbReference>
<dbReference type="InterPro" id="IPR028994">
    <property type="entry name" value="Integrin_alpha_N"/>
</dbReference>
<comment type="caution">
    <text evidence="7">The sequence shown here is derived from an EMBL/GenBank/DDBJ whole genome shotgun (WGS) entry which is preliminary data.</text>
</comment>
<dbReference type="PANTHER" id="PTHR38340:SF1">
    <property type="entry name" value="S-LAYER PROTEIN"/>
    <property type="match status" value="1"/>
</dbReference>
<protein>
    <submittedName>
        <fullName evidence="7">Beta strand repeat-containing protein</fullName>
    </submittedName>
</protein>
<keyword evidence="5" id="KW-0325">Glycoprotein</keyword>
<dbReference type="Gene3D" id="2.130.10.130">
    <property type="entry name" value="Integrin alpha, N-terminal"/>
    <property type="match status" value="3"/>
</dbReference>
<dbReference type="NCBIfam" id="TIGR01965">
    <property type="entry name" value="VCBS_repeat"/>
    <property type="match status" value="3"/>
</dbReference>
<dbReference type="SUPFAM" id="SSF51120">
    <property type="entry name" value="beta-Roll"/>
    <property type="match status" value="3"/>
</dbReference>
<gene>
    <name evidence="7" type="ORF">ACE1CI_05510</name>
</gene>
<dbReference type="InterPro" id="IPR000413">
    <property type="entry name" value="Integrin_alpha"/>
</dbReference>
<evidence type="ECO:0000313" key="8">
    <source>
        <dbReference type="Proteomes" id="UP001576784"/>
    </source>
</evidence>
<dbReference type="InterPro" id="IPR050557">
    <property type="entry name" value="RTX_toxin/Mannuronan_C5-epim"/>
</dbReference>
<evidence type="ECO:0000256" key="1">
    <source>
        <dbReference type="ARBA" id="ARBA00004613"/>
    </source>
</evidence>
<dbReference type="Pfam" id="PF17803">
    <property type="entry name" value="Cadherin_4"/>
    <property type="match status" value="1"/>
</dbReference>
<dbReference type="InterPro" id="IPR018511">
    <property type="entry name" value="Hemolysin-typ_Ca-bd_CS"/>
</dbReference>
<evidence type="ECO:0000256" key="4">
    <source>
        <dbReference type="ARBA" id="ARBA00022737"/>
    </source>
</evidence>
<dbReference type="SMART" id="SM00191">
    <property type="entry name" value="Int_alpha"/>
    <property type="match status" value="3"/>
</dbReference>
<dbReference type="InterPro" id="IPR001343">
    <property type="entry name" value="Hemolysn_Ca-bd"/>
</dbReference>
<name>A0ABV4XKZ8_9CYAN</name>
<dbReference type="InterPro" id="IPR013517">
    <property type="entry name" value="FG-GAP"/>
</dbReference>
<keyword evidence="3" id="KW-0732">Signal</keyword>
<dbReference type="PRINTS" id="PR01185">
    <property type="entry name" value="INTEGRINA"/>
</dbReference>
<dbReference type="Gene3D" id="2.60.40.10">
    <property type="entry name" value="Immunoglobulins"/>
    <property type="match status" value="2"/>
</dbReference>
<keyword evidence="4" id="KW-0677">Repeat</keyword>
<dbReference type="NCBIfam" id="NF012211">
    <property type="entry name" value="tand_rpt_95"/>
    <property type="match status" value="2"/>
</dbReference>
<dbReference type="InterPro" id="IPR040853">
    <property type="entry name" value="RapA2_cadherin-like"/>
</dbReference>
<dbReference type="Pfam" id="PF17963">
    <property type="entry name" value="Big_9"/>
    <property type="match status" value="2"/>
</dbReference>
<dbReference type="RefSeq" id="WP_413262058.1">
    <property type="nucleotide sequence ID" value="NZ_JBHFNR010000032.1"/>
</dbReference>
<dbReference type="InterPro" id="IPR013519">
    <property type="entry name" value="Int_alpha_beta-p"/>
</dbReference>
<evidence type="ECO:0000313" key="7">
    <source>
        <dbReference type="EMBL" id="MFB2892387.1"/>
    </source>
</evidence>
<reference evidence="7 8" key="1">
    <citation type="submission" date="2024-09" db="EMBL/GenBank/DDBJ databases">
        <title>Floridaenema gen nov. (Aerosakkonemataceae, Aerosakkonematales ord. nov., Cyanobacteria) from benthic tropical and subtropical fresh waters, with the description of four new species.</title>
        <authorList>
            <person name="Moretto J.A."/>
            <person name="Berthold D.E."/>
            <person name="Lefler F.W."/>
            <person name="Huang I.-S."/>
            <person name="Laughinghouse H. IV."/>
        </authorList>
    </citation>
    <scope>NUCLEOTIDE SEQUENCE [LARGE SCALE GENOMIC DNA]</scope>
    <source>
        <strain evidence="7 8">BLCC-F50</strain>
    </source>
</reference>
<comment type="subcellular location">
    <subcellularLocation>
        <location evidence="1">Secreted</location>
    </subcellularLocation>
</comment>
<dbReference type="EMBL" id="JBHFNR010000032">
    <property type="protein sequence ID" value="MFB2892387.1"/>
    <property type="molecule type" value="Genomic_DNA"/>
</dbReference>